<feature type="domain" description="C2H2-type" evidence="11">
    <location>
        <begin position="489"/>
        <end position="516"/>
    </location>
</feature>
<dbReference type="Pfam" id="PF05485">
    <property type="entry name" value="THAP"/>
    <property type="match status" value="1"/>
</dbReference>
<dbReference type="GO" id="GO:0006357">
    <property type="term" value="P:regulation of transcription by RNA polymerase II"/>
    <property type="evidence" value="ECO:0007669"/>
    <property type="project" value="TreeGrafter"/>
</dbReference>
<name>A0AAE1AHE3_9GAST</name>
<dbReference type="InterPro" id="IPR013087">
    <property type="entry name" value="Znf_C2H2_type"/>
</dbReference>
<reference evidence="13" key="1">
    <citation type="journal article" date="2023" name="G3 (Bethesda)">
        <title>A reference genome for the long-term kleptoplast-retaining sea slug Elysia crispata morphotype clarki.</title>
        <authorList>
            <person name="Eastman K.E."/>
            <person name="Pendleton A.L."/>
            <person name="Shaikh M.A."/>
            <person name="Suttiyut T."/>
            <person name="Ogas R."/>
            <person name="Tomko P."/>
            <person name="Gavelis G."/>
            <person name="Widhalm J.R."/>
            <person name="Wisecaver J.H."/>
        </authorList>
    </citation>
    <scope>NUCLEOTIDE SEQUENCE</scope>
    <source>
        <strain evidence="13">ECLA1</strain>
    </source>
</reference>
<evidence type="ECO:0000313" key="14">
    <source>
        <dbReference type="Proteomes" id="UP001283361"/>
    </source>
</evidence>
<dbReference type="PROSITE" id="PS50157">
    <property type="entry name" value="ZINC_FINGER_C2H2_2"/>
    <property type="match status" value="7"/>
</dbReference>
<comment type="subcellular location">
    <subcellularLocation>
        <location evidence="1">Nucleus</location>
    </subcellularLocation>
</comment>
<dbReference type="GO" id="GO:0005634">
    <property type="term" value="C:nucleus"/>
    <property type="evidence" value="ECO:0007669"/>
    <property type="project" value="UniProtKB-SubCell"/>
</dbReference>
<keyword evidence="7" id="KW-0539">Nucleus</keyword>
<keyword evidence="6 9" id="KW-0238">DNA-binding</keyword>
<feature type="domain" description="C2H2-type" evidence="11">
    <location>
        <begin position="517"/>
        <end position="544"/>
    </location>
</feature>
<dbReference type="PANTHER" id="PTHR24390:SF159">
    <property type="entry name" value="GROWTH FACTOR INDEPENDENT 1 TRANSCRIPTIONAL REPRESSOR"/>
    <property type="match status" value="1"/>
</dbReference>
<feature type="domain" description="C2H2-type" evidence="11">
    <location>
        <begin position="574"/>
        <end position="602"/>
    </location>
</feature>
<feature type="domain" description="C2H2-type" evidence="11">
    <location>
        <begin position="406"/>
        <end position="429"/>
    </location>
</feature>
<evidence type="ECO:0000256" key="10">
    <source>
        <dbReference type="SAM" id="MobiDB-lite"/>
    </source>
</evidence>
<dbReference type="SMART" id="SM00980">
    <property type="entry name" value="THAP"/>
    <property type="match status" value="1"/>
</dbReference>
<dbReference type="PANTHER" id="PTHR24390">
    <property type="entry name" value="ZINC FINGER PROTEIN"/>
    <property type="match status" value="1"/>
</dbReference>
<dbReference type="SMART" id="SM00355">
    <property type="entry name" value="ZnF_C2H2"/>
    <property type="match status" value="8"/>
</dbReference>
<organism evidence="13 14">
    <name type="scientific">Elysia crispata</name>
    <name type="common">lettuce slug</name>
    <dbReference type="NCBI Taxonomy" id="231223"/>
    <lineage>
        <taxon>Eukaryota</taxon>
        <taxon>Metazoa</taxon>
        <taxon>Spiralia</taxon>
        <taxon>Lophotrochozoa</taxon>
        <taxon>Mollusca</taxon>
        <taxon>Gastropoda</taxon>
        <taxon>Heterobranchia</taxon>
        <taxon>Euthyneura</taxon>
        <taxon>Panpulmonata</taxon>
        <taxon>Sacoglossa</taxon>
        <taxon>Placobranchoidea</taxon>
        <taxon>Plakobranchidae</taxon>
        <taxon>Elysia</taxon>
    </lineage>
</organism>
<evidence type="ECO:0000256" key="2">
    <source>
        <dbReference type="ARBA" id="ARBA00022723"/>
    </source>
</evidence>
<dbReference type="GO" id="GO:0008270">
    <property type="term" value="F:zinc ion binding"/>
    <property type="evidence" value="ECO:0007669"/>
    <property type="project" value="UniProtKB-KW"/>
</dbReference>
<dbReference type="SUPFAM" id="SSF57716">
    <property type="entry name" value="Glucocorticoid receptor-like (DNA-binding domain)"/>
    <property type="match status" value="1"/>
</dbReference>
<evidence type="ECO:0000256" key="9">
    <source>
        <dbReference type="PROSITE-ProRule" id="PRU00309"/>
    </source>
</evidence>
<comment type="caution">
    <text evidence="13">The sequence shown here is derived from an EMBL/GenBank/DDBJ whole genome shotgun (WGS) entry which is preliminary data.</text>
</comment>
<evidence type="ECO:0000256" key="5">
    <source>
        <dbReference type="ARBA" id="ARBA00022833"/>
    </source>
</evidence>
<dbReference type="Pfam" id="PF00096">
    <property type="entry name" value="zf-C2H2"/>
    <property type="match status" value="3"/>
</dbReference>
<dbReference type="SUPFAM" id="SSF57667">
    <property type="entry name" value="beta-beta-alpha zinc fingers"/>
    <property type="match status" value="4"/>
</dbReference>
<dbReference type="InterPro" id="IPR036236">
    <property type="entry name" value="Znf_C2H2_sf"/>
</dbReference>
<feature type="compositionally biased region" description="Basic and acidic residues" evidence="10">
    <location>
        <begin position="672"/>
        <end position="691"/>
    </location>
</feature>
<dbReference type="EMBL" id="JAWDGP010001847">
    <property type="protein sequence ID" value="KAK3787688.1"/>
    <property type="molecule type" value="Genomic_DNA"/>
</dbReference>
<feature type="region of interest" description="Disordered" evidence="10">
    <location>
        <begin position="873"/>
        <end position="897"/>
    </location>
</feature>
<dbReference type="Gene3D" id="3.30.160.60">
    <property type="entry name" value="Classic Zinc Finger"/>
    <property type="match status" value="4"/>
</dbReference>
<evidence type="ECO:0000259" key="11">
    <source>
        <dbReference type="PROSITE" id="PS50157"/>
    </source>
</evidence>
<dbReference type="GO" id="GO:0000978">
    <property type="term" value="F:RNA polymerase II cis-regulatory region sequence-specific DNA binding"/>
    <property type="evidence" value="ECO:0007669"/>
    <property type="project" value="TreeGrafter"/>
</dbReference>
<feature type="region of interest" description="Disordered" evidence="10">
    <location>
        <begin position="214"/>
        <end position="235"/>
    </location>
</feature>
<feature type="domain" description="THAP-type" evidence="12">
    <location>
        <begin position="1"/>
        <end position="84"/>
    </location>
</feature>
<dbReference type="AlphaFoldDB" id="A0AAE1AHE3"/>
<feature type="region of interest" description="Disordered" evidence="10">
    <location>
        <begin position="89"/>
        <end position="117"/>
    </location>
</feature>
<keyword evidence="2" id="KW-0479">Metal-binding</keyword>
<evidence type="ECO:0000256" key="6">
    <source>
        <dbReference type="ARBA" id="ARBA00023125"/>
    </source>
</evidence>
<dbReference type="PROSITE" id="PS00028">
    <property type="entry name" value="ZINC_FINGER_C2H2_1"/>
    <property type="match status" value="5"/>
</dbReference>
<dbReference type="InterPro" id="IPR006612">
    <property type="entry name" value="THAP_Znf"/>
</dbReference>
<feature type="domain" description="C2H2-type" evidence="11">
    <location>
        <begin position="431"/>
        <end position="459"/>
    </location>
</feature>
<dbReference type="Proteomes" id="UP001283361">
    <property type="component" value="Unassembled WGS sequence"/>
</dbReference>
<evidence type="ECO:0000313" key="13">
    <source>
        <dbReference type="EMBL" id="KAK3787688.1"/>
    </source>
</evidence>
<protein>
    <submittedName>
        <fullName evidence="13">Uncharacterized protein</fullName>
    </submittedName>
</protein>
<feature type="compositionally biased region" description="Polar residues" evidence="10">
    <location>
        <begin position="743"/>
        <end position="756"/>
    </location>
</feature>
<feature type="compositionally biased region" description="Polar residues" evidence="10">
    <location>
        <begin position="94"/>
        <end position="116"/>
    </location>
</feature>
<dbReference type="Pfam" id="PF13912">
    <property type="entry name" value="zf-C2H2_6"/>
    <property type="match status" value="2"/>
</dbReference>
<proteinExistence type="predicted"/>
<keyword evidence="4 8" id="KW-0863">Zinc-finger</keyword>
<evidence type="ECO:0000256" key="1">
    <source>
        <dbReference type="ARBA" id="ARBA00004123"/>
    </source>
</evidence>
<evidence type="ECO:0000256" key="7">
    <source>
        <dbReference type="ARBA" id="ARBA00023242"/>
    </source>
</evidence>
<accession>A0AAE1AHE3</accession>
<feature type="domain" description="C2H2-type" evidence="11">
    <location>
        <begin position="461"/>
        <end position="488"/>
    </location>
</feature>
<keyword evidence="5" id="KW-0862">Zinc</keyword>
<dbReference type="PROSITE" id="PS50950">
    <property type="entry name" value="ZF_THAP"/>
    <property type="match status" value="1"/>
</dbReference>
<sequence>MVQCFVPECRHQSESHTCSYYRFPAANKDNTLRQIWIDLIRRWDKQPSSASRVCSCHFKDGKRTNLPEIFEEREKAKVITPELLSKRKKRTCPEKQQGTKQACSDPTCAPNKQSRYSDGRVSFSRADFYSSNYNFHTEWKRNQTVREAACPEPTGDLVMSAESHEIEVKSEPPEEQELRDSESLQKFQRTATKQIDRNIIMRLDPDDGNIMMEPQAPAEETDDSCVTKSEDLDEDTDDAIETEEQPSAFSYTEISCSRHEVNNDPAVKPVMMVKASDMIAFQNEAVEMALDLSKPRVTCTPEHQPKQTKPAAPFTIEKNTLSPNNFSSKFLAQSTATSDKVSKASYRKEAARRKKVCSIEKKSKKSHSNITGSQFRCFPCGTDYPDFMKLREHFLQKHMFSNPITHKCELCGKLFKSARDLSDHRILDHLYKCDVCGMEFLKEVNLRYHKEAGHRVKSKSYVCEICNTDFETYMRLYNHLSEHDEMKKFLCDVCGKGFAYQGQLTAHLSCHSVTKRFQCEACGKVFKKLHNLQKHQQSHSGMIKPFMCEICGKKLATKESYKAHVLLHKGPPSFQCDLCDKKYYSSFNLRNHKKDKHKNVEVSQSVDDRHKTCGDISLTSNKHRNCEEIQWLCGKQKTSENIQPAVDKHETSHDIQFSCDKQNMSKNIQSAGDKHKTSDHFQSPGDKHETSKNVQSACGKKNTGEHIQSAGDMHETSKNVQSACGKQNTEHIQPAGDMHETSKNVQSACGKQNTEHIQPAGDKLKTSEDIQSASGKHKTIEDIQTVSDKHKTVEDIQSTIDKHKTVEDIQLTIDKDKNVEDIKNASDKEKTSECNETISDRHITREPIQSASDKHKRAENIQNHINDRNKIAEDIQSASDKHKTAEDIQSASDKHKTVEDIQIASDIHNI</sequence>
<feature type="region of interest" description="Disordered" evidence="10">
    <location>
        <begin position="737"/>
        <end position="782"/>
    </location>
</feature>
<gene>
    <name evidence="13" type="ORF">RRG08_031917</name>
</gene>
<evidence type="ECO:0000256" key="3">
    <source>
        <dbReference type="ARBA" id="ARBA00022737"/>
    </source>
</evidence>
<evidence type="ECO:0000256" key="8">
    <source>
        <dbReference type="PROSITE-ProRule" id="PRU00042"/>
    </source>
</evidence>
<feature type="region of interest" description="Disordered" evidence="10">
    <location>
        <begin position="667"/>
        <end position="708"/>
    </location>
</feature>
<feature type="domain" description="C2H2-type" evidence="11">
    <location>
        <begin position="546"/>
        <end position="573"/>
    </location>
</feature>
<evidence type="ECO:0000259" key="12">
    <source>
        <dbReference type="PROSITE" id="PS50950"/>
    </source>
</evidence>
<evidence type="ECO:0000256" key="4">
    <source>
        <dbReference type="ARBA" id="ARBA00022771"/>
    </source>
</evidence>
<keyword evidence="14" id="KW-1185">Reference proteome</keyword>
<dbReference type="GO" id="GO:0003700">
    <property type="term" value="F:DNA-binding transcription factor activity"/>
    <property type="evidence" value="ECO:0007669"/>
    <property type="project" value="TreeGrafter"/>
</dbReference>
<keyword evidence="3" id="KW-0677">Repeat</keyword>